<dbReference type="SUPFAM" id="SSF48371">
    <property type="entry name" value="ARM repeat"/>
    <property type="match status" value="1"/>
</dbReference>
<dbReference type="Pfam" id="PF10363">
    <property type="entry name" value="RTP1_C1"/>
    <property type="match status" value="1"/>
</dbReference>
<dbReference type="GO" id="GO:0009306">
    <property type="term" value="P:protein secretion"/>
    <property type="evidence" value="ECO:0007669"/>
    <property type="project" value="TreeGrafter"/>
</dbReference>
<dbReference type="InterPro" id="IPR039600">
    <property type="entry name" value="TANGO6/Rtp1"/>
</dbReference>
<dbReference type="WBParaSite" id="jg19101.2">
    <property type="protein sequence ID" value="jg19101.2"/>
    <property type="gene ID" value="jg19101"/>
</dbReference>
<evidence type="ECO:0000256" key="1">
    <source>
        <dbReference type="ARBA" id="ARBA00005724"/>
    </source>
</evidence>
<sequence>MLEVCEQTLDDAVWTLASGWNLFPLQAGFSFRSVIDYYAASILDALARSGAGFSERDRLLHSFADTNERAQYLVNGIFLSSDPSGISNALVQRLQDMVDFKFSALNNFLKNLPKEENGRLLFSILSAVFVKSFDFCRWTKIFLPEKEFDFTGLEDKLDEINLLSVVDVAEDISECYKTKMDLSNQKSSNPSAVYDKLLEKLQSEDTYIFLAAINALAELAYWKTTPFLGKLVNLFVDWRVNTGEEKKSSDKVEKDYVMRCKLGEAVAKVCRQLGDFSPIHFDSISNSLLAMIEHSIDEQTRASA</sequence>
<reference evidence="4" key="1">
    <citation type="submission" date="2022-11" db="UniProtKB">
        <authorList>
            <consortium name="WormBaseParasite"/>
        </authorList>
    </citation>
    <scope>IDENTIFICATION</scope>
</reference>
<proteinExistence type="inferred from homology"/>
<name>A0A915DER2_9BILA</name>
<dbReference type="InterPro" id="IPR016024">
    <property type="entry name" value="ARM-type_fold"/>
</dbReference>
<dbReference type="PANTHER" id="PTHR20959:SF1">
    <property type="entry name" value="TRANSPORT AND GOLGI ORGANIZATION PROTEIN 6 HOMOLOG"/>
    <property type="match status" value="1"/>
</dbReference>
<dbReference type="PANTHER" id="PTHR20959">
    <property type="entry name" value="TRANSPORT AND GOLGI ORGANIZATION PROTEIN 6 FAMILY MEMBER"/>
    <property type="match status" value="1"/>
</dbReference>
<keyword evidence="3" id="KW-1185">Reference proteome</keyword>
<evidence type="ECO:0000259" key="2">
    <source>
        <dbReference type="Pfam" id="PF10363"/>
    </source>
</evidence>
<feature type="domain" description="RNA polymerase II assembly factor Rtp1 C-terminal" evidence="2">
    <location>
        <begin position="184"/>
        <end position="275"/>
    </location>
</feature>
<comment type="similarity">
    <text evidence="1">Belongs to the Tango6 family.</text>
</comment>
<dbReference type="InterPro" id="IPR019451">
    <property type="entry name" value="Rtp1_C1"/>
</dbReference>
<protein>
    <submittedName>
        <fullName evidence="4">RNA polymerase II assembly factor Rtp1 C-terminal domain-containing protein</fullName>
    </submittedName>
</protein>
<evidence type="ECO:0000313" key="4">
    <source>
        <dbReference type="WBParaSite" id="jg19101.2"/>
    </source>
</evidence>
<accession>A0A915DER2</accession>
<evidence type="ECO:0000313" key="3">
    <source>
        <dbReference type="Proteomes" id="UP000887574"/>
    </source>
</evidence>
<organism evidence="3 4">
    <name type="scientific">Ditylenchus dipsaci</name>
    <dbReference type="NCBI Taxonomy" id="166011"/>
    <lineage>
        <taxon>Eukaryota</taxon>
        <taxon>Metazoa</taxon>
        <taxon>Ecdysozoa</taxon>
        <taxon>Nematoda</taxon>
        <taxon>Chromadorea</taxon>
        <taxon>Rhabditida</taxon>
        <taxon>Tylenchina</taxon>
        <taxon>Tylenchomorpha</taxon>
        <taxon>Sphaerularioidea</taxon>
        <taxon>Anguinidae</taxon>
        <taxon>Anguininae</taxon>
        <taxon>Ditylenchus</taxon>
    </lineage>
</organism>
<dbReference type="Proteomes" id="UP000887574">
    <property type="component" value="Unplaced"/>
</dbReference>
<dbReference type="AlphaFoldDB" id="A0A915DER2"/>